<evidence type="ECO:0000256" key="1">
    <source>
        <dbReference type="SAM" id="Phobius"/>
    </source>
</evidence>
<reference evidence="2 3" key="1">
    <citation type="journal article" date="2016" name="Nat. Commun.">
        <title>Thousands of microbial genomes shed light on interconnected biogeochemical processes in an aquifer system.</title>
        <authorList>
            <person name="Anantharaman K."/>
            <person name="Brown C.T."/>
            <person name="Hug L.A."/>
            <person name="Sharon I."/>
            <person name="Castelle C.J."/>
            <person name="Probst A.J."/>
            <person name="Thomas B.C."/>
            <person name="Singh A."/>
            <person name="Wilkins M.J."/>
            <person name="Karaoz U."/>
            <person name="Brodie E.L."/>
            <person name="Williams K.H."/>
            <person name="Hubbard S.S."/>
            <person name="Banfield J.F."/>
        </authorList>
    </citation>
    <scope>NUCLEOTIDE SEQUENCE [LARGE SCALE GENOMIC DNA]</scope>
</reference>
<evidence type="ECO:0000313" key="3">
    <source>
        <dbReference type="Proteomes" id="UP000177725"/>
    </source>
</evidence>
<sequence length="121" mass="13618">MPIRKYEMNTAAIKLKPVSKAFFRLFSSINIVAISKIKIANSQGLIASTAAPQTTATEVSLKVNEPILQTCSWDWTGVMLRKANNKNDNINILYFINYIIAHCLIFTKKARLMIKNERAAT</sequence>
<accession>A0A1G2FB54</accession>
<dbReference type="AlphaFoldDB" id="A0A1G2FB54"/>
<gene>
    <name evidence="2" type="ORF">A2174_02505</name>
</gene>
<protein>
    <submittedName>
        <fullName evidence="2">Uncharacterized protein</fullName>
    </submittedName>
</protein>
<feature type="transmembrane region" description="Helical" evidence="1">
    <location>
        <begin position="90"/>
        <end position="107"/>
    </location>
</feature>
<name>A0A1G2FB54_9BACT</name>
<keyword evidence="1" id="KW-0472">Membrane</keyword>
<evidence type="ECO:0000313" key="2">
    <source>
        <dbReference type="EMBL" id="OGZ35002.1"/>
    </source>
</evidence>
<organism evidence="2 3">
    <name type="scientific">Candidatus Portnoybacteria bacterium RBG_13_41_18</name>
    <dbReference type="NCBI Taxonomy" id="1801991"/>
    <lineage>
        <taxon>Bacteria</taxon>
        <taxon>Candidatus Portnoyibacteriota</taxon>
    </lineage>
</organism>
<proteinExistence type="predicted"/>
<dbReference type="EMBL" id="MHMV01000005">
    <property type="protein sequence ID" value="OGZ35002.1"/>
    <property type="molecule type" value="Genomic_DNA"/>
</dbReference>
<dbReference type="Proteomes" id="UP000177725">
    <property type="component" value="Unassembled WGS sequence"/>
</dbReference>
<keyword evidence="1" id="KW-1133">Transmembrane helix</keyword>
<keyword evidence="1" id="KW-0812">Transmembrane</keyword>
<comment type="caution">
    <text evidence="2">The sequence shown here is derived from an EMBL/GenBank/DDBJ whole genome shotgun (WGS) entry which is preliminary data.</text>
</comment>